<dbReference type="Gene3D" id="3.90.540.10">
    <property type="entry name" value="Colicin/pyocin, DNase domain"/>
    <property type="match status" value="1"/>
</dbReference>
<evidence type="ECO:0000256" key="5">
    <source>
        <dbReference type="ARBA" id="ARBA00022801"/>
    </source>
</evidence>
<evidence type="ECO:0000313" key="8">
    <source>
        <dbReference type="EMBL" id="AGR57337.1"/>
    </source>
</evidence>
<evidence type="ECO:0000256" key="1">
    <source>
        <dbReference type="ARBA" id="ARBA00006811"/>
    </source>
</evidence>
<keyword evidence="3" id="KW-0540">Nuclease</keyword>
<evidence type="ECO:0000256" key="7">
    <source>
        <dbReference type="ARBA" id="ARBA00023048"/>
    </source>
</evidence>
<evidence type="ECO:0000256" key="2">
    <source>
        <dbReference type="ARBA" id="ARBA00022529"/>
    </source>
</evidence>
<dbReference type="CDD" id="cd00085">
    <property type="entry name" value="HNHc"/>
    <property type="match status" value="1"/>
</dbReference>
<dbReference type="InterPro" id="IPR003615">
    <property type="entry name" value="HNH_nuc"/>
</dbReference>
<accession>S5NAK5</accession>
<dbReference type="HOGENOM" id="CLU_116146_1_1_6"/>
<dbReference type="GO" id="GO:0004519">
    <property type="term" value="F:endonuclease activity"/>
    <property type="evidence" value="ECO:0007669"/>
    <property type="project" value="UniProtKB-KW"/>
</dbReference>
<dbReference type="GO" id="GO:0016787">
    <property type="term" value="F:hydrolase activity"/>
    <property type="evidence" value="ECO:0007669"/>
    <property type="project" value="UniProtKB-KW"/>
</dbReference>
<gene>
    <name evidence="8" type="ORF">A464_151</name>
</gene>
<keyword evidence="5" id="KW-0378">Hydrolase</keyword>
<reference evidence="8 9" key="1">
    <citation type="submission" date="2013-07" db="EMBL/GenBank/DDBJ databases">
        <title>Genome sequence of Salmonella bongori N268-08 - a rare clinical isolate.</title>
        <authorList>
            <person name="Marti R."/>
            <person name="Hagens S."/>
            <person name="Loessner M.J."/>
            <person name="Klumpp J."/>
        </authorList>
    </citation>
    <scope>NUCLEOTIDE SEQUENCE [LARGE SCALE GENOMIC DNA]</scope>
    <source>
        <strain evidence="8 9">N268-08</strain>
    </source>
</reference>
<evidence type="ECO:0000256" key="4">
    <source>
        <dbReference type="ARBA" id="ARBA00022759"/>
    </source>
</evidence>
<dbReference type="PRINTS" id="PR01300">
    <property type="entry name" value="PYOCINKILLER"/>
</dbReference>
<dbReference type="SUPFAM" id="SSF54060">
    <property type="entry name" value="His-Me finger endonucleases"/>
    <property type="match status" value="1"/>
</dbReference>
<dbReference type="eggNOG" id="COG4104">
    <property type="taxonomic scope" value="Bacteria"/>
</dbReference>
<dbReference type="GO" id="GO:0042742">
    <property type="term" value="P:defense response to bacterium"/>
    <property type="evidence" value="ECO:0007669"/>
    <property type="project" value="UniProtKB-KW"/>
</dbReference>
<dbReference type="EMBL" id="CP006608">
    <property type="protein sequence ID" value="AGR57337.1"/>
    <property type="molecule type" value="Genomic_DNA"/>
</dbReference>
<evidence type="ECO:0000313" key="9">
    <source>
        <dbReference type="Proteomes" id="UP000015042"/>
    </source>
</evidence>
<dbReference type="InterPro" id="IPR003060">
    <property type="entry name" value="Pyocin_killer"/>
</dbReference>
<dbReference type="GO" id="GO:0019835">
    <property type="term" value="P:cytolysis"/>
    <property type="evidence" value="ECO:0007669"/>
    <property type="project" value="InterPro"/>
</dbReference>
<keyword evidence="6" id="KW-0044">Antibiotic</keyword>
<sequence>MDMSVTNQGNGAPIPAHIADKLRGREFKTFDDFREALWLEVSKDPVLMEQFIKSNLDALRRGRSPFTSAEGYYYGPNEIINKYQIHHLVAIEHGGGVYDIDNLRIVTPLLHDDIHYRR</sequence>
<dbReference type="GO" id="GO:0005102">
    <property type="term" value="F:signaling receptor binding"/>
    <property type="evidence" value="ECO:0007669"/>
    <property type="project" value="InterPro"/>
</dbReference>
<dbReference type="Pfam" id="PF21431">
    <property type="entry name" value="Col-Pyo_DNase"/>
    <property type="match status" value="1"/>
</dbReference>
<keyword evidence="4" id="KW-0255">Endonuclease</keyword>
<dbReference type="InterPro" id="IPR037146">
    <property type="entry name" value="Colicin/pyocin_DNase_dom_sf"/>
</dbReference>
<comment type="similarity">
    <text evidence="1">Belongs to the colicin/pyosin nuclease family.</text>
</comment>
<dbReference type="Proteomes" id="UP000015042">
    <property type="component" value="Chromosome"/>
</dbReference>
<organism evidence="8 9">
    <name type="scientific">Salmonella bongori N268-08</name>
    <dbReference type="NCBI Taxonomy" id="1197719"/>
    <lineage>
        <taxon>Bacteria</taxon>
        <taxon>Pseudomonadati</taxon>
        <taxon>Pseudomonadota</taxon>
        <taxon>Gammaproteobacteria</taxon>
        <taxon>Enterobacterales</taxon>
        <taxon>Enterobacteriaceae</taxon>
        <taxon>Salmonella</taxon>
    </lineage>
</organism>
<protein>
    <submittedName>
        <fullName evidence="8">VgrG protein</fullName>
    </submittedName>
</protein>
<dbReference type="PATRIC" id="fig|1197719.3.peg.152"/>
<dbReference type="InterPro" id="IPR044925">
    <property type="entry name" value="His-Me_finger_sf"/>
</dbReference>
<dbReference type="GO" id="GO:0031640">
    <property type="term" value="P:killing of cells of another organism"/>
    <property type="evidence" value="ECO:0007669"/>
    <property type="project" value="UniProtKB-KW"/>
</dbReference>
<dbReference type="KEGG" id="sbz:A464_151"/>
<keyword evidence="7" id="KW-0078">Bacteriocin</keyword>
<dbReference type="AlphaFoldDB" id="S5NAK5"/>
<name>S5NAK5_SALBN</name>
<proteinExistence type="inferred from homology"/>
<evidence type="ECO:0000256" key="6">
    <source>
        <dbReference type="ARBA" id="ARBA00023022"/>
    </source>
</evidence>
<keyword evidence="2" id="KW-0929">Antimicrobial</keyword>
<evidence type="ECO:0000256" key="3">
    <source>
        <dbReference type="ARBA" id="ARBA00022722"/>
    </source>
</evidence>